<sequence>MSKNAGSRKIQNPTEKSNGFLWALLALLVVVVAVVAYVVVQGKAHQANKYADYDKESVSFTGSVTDSAIVLKADNTKKDAKNIDFYEDFSCPHCAELGEVTDGPMKKAIENGDIVVNLRILNFLDRDGGDGNSTKAGAAALAVAQSGDWETYWNYRALLMKEQKNIYGKWGDNDFADVAKSLGASDEVTQKIREGGAKEDFRKFAEANSKKLEKDGGNVSSPRVFIDGKEVKNGIETWVEQATS</sequence>
<dbReference type="Proteomes" id="UP000480222">
    <property type="component" value="Unassembled WGS sequence"/>
</dbReference>
<reference evidence="2 3" key="1">
    <citation type="submission" date="2020-02" db="EMBL/GenBank/DDBJ databases">
        <authorList>
            <person name="Brisse S."/>
        </authorList>
    </citation>
    <scope>NUCLEOTIDE SEQUENCE [LARGE SCALE GENOMIC DNA]</scope>
    <source>
        <strain evidence="2">CIP107547</strain>
    </source>
</reference>
<dbReference type="GeneID" id="29421917"/>
<evidence type="ECO:0000313" key="3">
    <source>
        <dbReference type="Proteomes" id="UP000480222"/>
    </source>
</evidence>
<dbReference type="SUPFAM" id="SSF52833">
    <property type="entry name" value="Thioredoxin-like"/>
    <property type="match status" value="1"/>
</dbReference>
<dbReference type="KEGG" id="cdip:ERS451417_01881"/>
<protein>
    <submittedName>
        <fullName evidence="2">Thioredoxin domain-containing protein</fullName>
    </submittedName>
</protein>
<dbReference type="CDD" id="cd02972">
    <property type="entry name" value="DsbA_family"/>
    <property type="match status" value="1"/>
</dbReference>
<dbReference type="InterPro" id="IPR036249">
    <property type="entry name" value="Thioredoxin-like_sf"/>
</dbReference>
<feature type="domain" description="Thioredoxin-like fold" evidence="1">
    <location>
        <begin position="78"/>
        <end position="234"/>
    </location>
</feature>
<organism evidence="2 3">
    <name type="scientific">Corynebacterium diphtheriae</name>
    <dbReference type="NCBI Taxonomy" id="1717"/>
    <lineage>
        <taxon>Bacteria</taxon>
        <taxon>Bacillati</taxon>
        <taxon>Actinomycetota</taxon>
        <taxon>Actinomycetes</taxon>
        <taxon>Mycobacteriales</taxon>
        <taxon>Corynebacteriaceae</taxon>
        <taxon>Corynebacterium</taxon>
    </lineage>
</organism>
<gene>
    <name evidence="2" type="ORF">CIP107547_02074</name>
</gene>
<dbReference type="Gene3D" id="3.40.30.10">
    <property type="entry name" value="Glutaredoxin"/>
    <property type="match status" value="1"/>
</dbReference>
<comment type="caution">
    <text evidence="2">The sequence shown here is derived from an EMBL/GenBank/DDBJ whole genome shotgun (WGS) entry which is preliminary data.</text>
</comment>
<name>A0A0D6GTH3_CORDP</name>
<dbReference type="AlphaFoldDB" id="A0A0D6GTH3"/>
<evidence type="ECO:0000313" key="2">
    <source>
        <dbReference type="EMBL" id="CAB0617245.1"/>
    </source>
</evidence>
<dbReference type="InterPro" id="IPR012336">
    <property type="entry name" value="Thioredoxin-like_fold"/>
</dbReference>
<evidence type="ECO:0000259" key="1">
    <source>
        <dbReference type="Pfam" id="PF13462"/>
    </source>
</evidence>
<dbReference type="EMBL" id="CADDAV010000024">
    <property type="protein sequence ID" value="CAB0617245.1"/>
    <property type="molecule type" value="Genomic_DNA"/>
</dbReference>
<dbReference type="RefSeq" id="WP_014319277.1">
    <property type="nucleotide sequence ID" value="NZ_CABVGJ010000017.1"/>
</dbReference>
<proteinExistence type="predicted"/>
<dbReference type="Pfam" id="PF13462">
    <property type="entry name" value="Thioredoxin_4"/>
    <property type="match status" value="1"/>
</dbReference>
<accession>A0A0D6GTH3</accession>